<protein>
    <submittedName>
        <fullName evidence="1">Uncharacterized protein</fullName>
    </submittedName>
</protein>
<evidence type="ECO:0000313" key="2">
    <source>
        <dbReference type="Proteomes" id="UP001497453"/>
    </source>
</evidence>
<gene>
    <name evidence="1" type="ORF">GFSPODELE1_LOCUS2209</name>
</gene>
<dbReference type="SUPFAM" id="SSF52047">
    <property type="entry name" value="RNI-like"/>
    <property type="match status" value="1"/>
</dbReference>
<dbReference type="Gene3D" id="3.80.10.10">
    <property type="entry name" value="Ribonuclease Inhibitor"/>
    <property type="match status" value="1"/>
</dbReference>
<organism evidence="1 2">
    <name type="scientific">Somion occarium</name>
    <dbReference type="NCBI Taxonomy" id="3059160"/>
    <lineage>
        <taxon>Eukaryota</taxon>
        <taxon>Fungi</taxon>
        <taxon>Dikarya</taxon>
        <taxon>Basidiomycota</taxon>
        <taxon>Agaricomycotina</taxon>
        <taxon>Agaricomycetes</taxon>
        <taxon>Polyporales</taxon>
        <taxon>Cerrenaceae</taxon>
        <taxon>Somion</taxon>
    </lineage>
</organism>
<dbReference type="Proteomes" id="UP001497453">
    <property type="component" value="Chromosome 10"/>
</dbReference>
<dbReference type="EMBL" id="OZ037953">
    <property type="protein sequence ID" value="CAL1698560.1"/>
    <property type="molecule type" value="Genomic_DNA"/>
</dbReference>
<name>A0ABP1CSC6_9APHY</name>
<accession>A0ABP1CSC6</accession>
<sequence>MSTFNPKILEASLRDVVAFLPDEQKADVLLYAMERLHIDRSRILIENAVQSCLLVSKLSPESATRARLLRAKARLACGLRDRANQDLLAILVLDPEHAEARALMTVPPPGKTPIHTIPGQPRFSTEIWRQIALWLPRRDLKTLLLVPHVLSRIASQLLFRKIDLHFGSDKWDSQRSADILTRIITDSAFANLVRTLRIFVPGRDVVPMTFQTGMLANALPKLSNLRNVHCSMRWKDMYSFLRILETINHRIYGLSLMPSDGTGELRFPKFKHITQFSYSANGGNPAEVYEFLARNKGSIRTINLQNLNWSFPSDVISIRNLTHLDFLGTFQTDSHALADILSNGHQLESLRLQCMLECSASVQFRDFPKALPFLRHFSLSLLGYRVNDYDFFPAISDFLRGRTELRTLQLIVPSADYAHRRLGYDANVWGVLPSLTHLQSLSATLPKDVAAAVAMWLVPRSVQSLSLHSISSEDVVAYVSQLRPGLPPSLKFIGIFQSQIDDVAAVIEHGFPTVRLARIDEDYYTVTRPAAPASGQVKLEEWPKARTRYNAKEWLEWFECEDAEWRDPTEFL</sequence>
<proteinExistence type="predicted"/>
<evidence type="ECO:0000313" key="1">
    <source>
        <dbReference type="EMBL" id="CAL1698560.1"/>
    </source>
</evidence>
<dbReference type="InterPro" id="IPR032675">
    <property type="entry name" value="LRR_dom_sf"/>
</dbReference>
<keyword evidence="2" id="KW-1185">Reference proteome</keyword>
<reference evidence="2" key="1">
    <citation type="submission" date="2024-04" db="EMBL/GenBank/DDBJ databases">
        <authorList>
            <person name="Shaw F."/>
            <person name="Minotto A."/>
        </authorList>
    </citation>
    <scope>NUCLEOTIDE SEQUENCE [LARGE SCALE GENOMIC DNA]</scope>
</reference>